<dbReference type="Proteomes" id="UP000179334">
    <property type="component" value="Unassembled WGS sequence"/>
</dbReference>
<reference evidence="1 2" key="1">
    <citation type="journal article" date="2016" name="Nat. Commun.">
        <title>Thousands of microbial genomes shed light on interconnected biogeochemical processes in an aquifer system.</title>
        <authorList>
            <person name="Anantharaman K."/>
            <person name="Brown C.T."/>
            <person name="Hug L.A."/>
            <person name="Sharon I."/>
            <person name="Castelle C.J."/>
            <person name="Probst A.J."/>
            <person name="Thomas B.C."/>
            <person name="Singh A."/>
            <person name="Wilkins M.J."/>
            <person name="Karaoz U."/>
            <person name="Brodie E.L."/>
            <person name="Williams K.H."/>
            <person name="Hubbard S.S."/>
            <person name="Banfield J.F."/>
        </authorList>
    </citation>
    <scope>NUCLEOTIDE SEQUENCE [LARGE SCALE GENOMIC DNA]</scope>
</reference>
<proteinExistence type="predicted"/>
<protein>
    <recommendedName>
        <fullName evidence="3">YtxH domain-containing protein</fullName>
    </recommendedName>
</protein>
<name>A0A1F6SXU4_9PROT</name>
<dbReference type="AlphaFoldDB" id="A0A1F6SXU4"/>
<evidence type="ECO:0008006" key="3">
    <source>
        <dbReference type="Google" id="ProtNLM"/>
    </source>
</evidence>
<evidence type="ECO:0000313" key="2">
    <source>
        <dbReference type="Proteomes" id="UP000179334"/>
    </source>
</evidence>
<organism evidence="1 2">
    <name type="scientific">Candidatus Muproteobacteria bacterium RBG_16_64_10</name>
    <dbReference type="NCBI Taxonomy" id="1817757"/>
    <lineage>
        <taxon>Bacteria</taxon>
        <taxon>Pseudomonadati</taxon>
        <taxon>Pseudomonadota</taxon>
        <taxon>Candidatus Muproteobacteria</taxon>
    </lineage>
</organism>
<gene>
    <name evidence="1" type="ORF">A2V91_03750</name>
</gene>
<comment type="caution">
    <text evidence="1">The sequence shown here is derived from an EMBL/GenBank/DDBJ whole genome shotgun (WGS) entry which is preliminary data.</text>
</comment>
<accession>A0A1F6SXU4</accession>
<dbReference type="EMBL" id="MFSR01000084">
    <property type="protein sequence ID" value="OGI37767.1"/>
    <property type="molecule type" value="Genomic_DNA"/>
</dbReference>
<evidence type="ECO:0000313" key="1">
    <source>
        <dbReference type="EMBL" id="OGI37767.1"/>
    </source>
</evidence>
<sequence>MKKFLAGFLIGAILAFPLGINFGRDAPLLSNPLEAKPDIPDKVLERTGELVEGAKEALHEATKPIGDKLKK</sequence>